<keyword evidence="2" id="KW-1185">Reference proteome</keyword>
<sequence>MLIISFLWINFECIPLEEETYTRIRFFENWETDDHINDVHVQMLQARHYMKQGSWTDAEGLLNNCLHHLYESADKNHPLFNECMQWLAECYSSLNNNLCSLKLLEKVLAIQIENLRWYDRGSIRNILDNINAIRSVQERT</sequence>
<dbReference type="AlphaFoldDB" id="A0AAU9ISN9"/>
<dbReference type="SUPFAM" id="SSF48452">
    <property type="entry name" value="TPR-like"/>
    <property type="match status" value="1"/>
</dbReference>
<protein>
    <submittedName>
        <fullName evidence="1">Uncharacterized protein</fullName>
    </submittedName>
</protein>
<name>A0AAU9ISN9_9CILI</name>
<organism evidence="1 2">
    <name type="scientific">Blepharisma stoltei</name>
    <dbReference type="NCBI Taxonomy" id="1481888"/>
    <lineage>
        <taxon>Eukaryota</taxon>
        <taxon>Sar</taxon>
        <taxon>Alveolata</taxon>
        <taxon>Ciliophora</taxon>
        <taxon>Postciliodesmatophora</taxon>
        <taxon>Heterotrichea</taxon>
        <taxon>Heterotrichida</taxon>
        <taxon>Blepharismidae</taxon>
        <taxon>Blepharisma</taxon>
    </lineage>
</organism>
<accession>A0AAU9ISN9</accession>
<dbReference type="Gene3D" id="1.25.40.10">
    <property type="entry name" value="Tetratricopeptide repeat domain"/>
    <property type="match status" value="1"/>
</dbReference>
<evidence type="ECO:0000313" key="2">
    <source>
        <dbReference type="Proteomes" id="UP001162131"/>
    </source>
</evidence>
<evidence type="ECO:0000313" key="1">
    <source>
        <dbReference type="EMBL" id="CAG9318621.1"/>
    </source>
</evidence>
<reference evidence="1" key="1">
    <citation type="submission" date="2021-09" db="EMBL/GenBank/DDBJ databases">
        <authorList>
            <consortium name="AG Swart"/>
            <person name="Singh M."/>
            <person name="Singh A."/>
            <person name="Seah K."/>
            <person name="Emmerich C."/>
        </authorList>
    </citation>
    <scope>NUCLEOTIDE SEQUENCE</scope>
    <source>
        <strain evidence="1">ATCC30299</strain>
    </source>
</reference>
<proteinExistence type="predicted"/>
<dbReference type="InterPro" id="IPR011990">
    <property type="entry name" value="TPR-like_helical_dom_sf"/>
</dbReference>
<dbReference type="Proteomes" id="UP001162131">
    <property type="component" value="Unassembled WGS sequence"/>
</dbReference>
<gene>
    <name evidence="1" type="ORF">BSTOLATCC_MIC21995</name>
</gene>
<comment type="caution">
    <text evidence="1">The sequence shown here is derived from an EMBL/GenBank/DDBJ whole genome shotgun (WGS) entry which is preliminary data.</text>
</comment>
<dbReference type="EMBL" id="CAJZBQ010000021">
    <property type="protein sequence ID" value="CAG9318621.1"/>
    <property type="molecule type" value="Genomic_DNA"/>
</dbReference>